<dbReference type="OrthoDB" id="10264956at2759"/>
<evidence type="ECO:0000256" key="3">
    <source>
        <dbReference type="ARBA" id="ARBA00022490"/>
    </source>
</evidence>
<organism evidence="7 8">
    <name type="scientific">Pachysolen tannophilus NRRL Y-2460</name>
    <dbReference type="NCBI Taxonomy" id="669874"/>
    <lineage>
        <taxon>Eukaryota</taxon>
        <taxon>Fungi</taxon>
        <taxon>Dikarya</taxon>
        <taxon>Ascomycota</taxon>
        <taxon>Saccharomycotina</taxon>
        <taxon>Pichiomycetes</taxon>
        <taxon>Pachysolenaceae</taxon>
        <taxon>Pachysolen</taxon>
    </lineage>
</organism>
<dbReference type="Gene3D" id="3.30.428.10">
    <property type="entry name" value="HIT-like"/>
    <property type="match status" value="1"/>
</dbReference>
<feature type="active site" description="Nucleophile" evidence="5">
    <location>
        <position position="244"/>
    </location>
</feature>
<dbReference type="InterPro" id="IPR008594">
    <property type="entry name" value="DcpS/DCS2"/>
</dbReference>
<reference evidence="8" key="1">
    <citation type="submission" date="2016-05" db="EMBL/GenBank/DDBJ databases">
        <title>Comparative genomics of biotechnologically important yeasts.</title>
        <authorList>
            <consortium name="DOE Joint Genome Institute"/>
            <person name="Riley R."/>
            <person name="Haridas S."/>
            <person name="Wolfe K.H."/>
            <person name="Lopes M.R."/>
            <person name="Hittinger C.T."/>
            <person name="Goker M."/>
            <person name="Salamov A."/>
            <person name="Wisecaver J."/>
            <person name="Long T.M."/>
            <person name="Aerts A.L."/>
            <person name="Barry K."/>
            <person name="Choi C."/>
            <person name="Clum A."/>
            <person name="Coughlan A.Y."/>
            <person name="Deshpande S."/>
            <person name="Douglass A.P."/>
            <person name="Hanson S.J."/>
            <person name="Klenk H.-P."/>
            <person name="Labutti K."/>
            <person name="Lapidus A."/>
            <person name="Lindquist E."/>
            <person name="Lipzen A."/>
            <person name="Meier-Kolthoff J.P."/>
            <person name="Ohm R.A."/>
            <person name="Otillar R.P."/>
            <person name="Pangilinan J."/>
            <person name="Peng Y."/>
            <person name="Rokas A."/>
            <person name="Rosa C.A."/>
            <person name="Scheuner C."/>
            <person name="Sibirny A.A."/>
            <person name="Slot J.C."/>
            <person name="Stielow J.B."/>
            <person name="Sun H."/>
            <person name="Kurtzman C.P."/>
            <person name="Blackwell M."/>
            <person name="Grigoriev I.V."/>
            <person name="Jeffries T.W."/>
        </authorList>
    </citation>
    <scope>NUCLEOTIDE SEQUENCE [LARGE SCALE GENOMIC DNA]</scope>
    <source>
        <strain evidence="8">NRRL Y-2460</strain>
    </source>
</reference>
<feature type="binding site" evidence="6">
    <location>
        <position position="173"/>
    </location>
    <ligand>
        <name>substrate</name>
    </ligand>
</feature>
<keyword evidence="3" id="KW-0963">Cytoplasm</keyword>
<evidence type="ECO:0000313" key="8">
    <source>
        <dbReference type="Proteomes" id="UP000094236"/>
    </source>
</evidence>
<protein>
    <recommendedName>
        <fullName evidence="9">HIT domain-containing protein</fullName>
    </recommendedName>
</protein>
<evidence type="ECO:0000256" key="6">
    <source>
        <dbReference type="PIRSR" id="PIRSR028973-2"/>
    </source>
</evidence>
<feature type="binding site" evidence="6">
    <location>
        <begin position="235"/>
        <end position="246"/>
    </location>
    <ligand>
        <name>substrate</name>
    </ligand>
</feature>
<dbReference type="GO" id="GO:0000290">
    <property type="term" value="P:deadenylation-dependent decapping of nuclear-transcribed mRNA"/>
    <property type="evidence" value="ECO:0007669"/>
    <property type="project" value="EnsemblFungi"/>
</dbReference>
<dbReference type="PANTHER" id="PTHR12978">
    <property type="entry name" value="HISTIDINE TRIAD HIT PROTEIN MEMBER"/>
    <property type="match status" value="1"/>
</dbReference>
<gene>
    <name evidence="7" type="ORF">PACTADRAFT_35216</name>
</gene>
<evidence type="ECO:0000256" key="1">
    <source>
        <dbReference type="ARBA" id="ARBA00004496"/>
    </source>
</evidence>
<dbReference type="STRING" id="669874.A0A1E4TRQ3"/>
<dbReference type="PANTHER" id="PTHR12978:SF0">
    <property type="entry name" value="M7GPPPX DIPHOSPHATASE"/>
    <property type="match status" value="1"/>
</dbReference>
<dbReference type="Gene3D" id="3.30.200.40">
    <property type="entry name" value="Scavenger mRNA decapping enzyme, N-terminal domain"/>
    <property type="match status" value="1"/>
</dbReference>
<dbReference type="GO" id="GO:0005634">
    <property type="term" value="C:nucleus"/>
    <property type="evidence" value="ECO:0007669"/>
    <property type="project" value="EnsemblFungi"/>
</dbReference>
<dbReference type="GO" id="GO:0000340">
    <property type="term" value="F:RNA 7-methylguanosine cap binding"/>
    <property type="evidence" value="ECO:0007669"/>
    <property type="project" value="EnsemblFungi"/>
</dbReference>
<keyword evidence="4" id="KW-0597">Phosphoprotein</keyword>
<evidence type="ECO:0000256" key="2">
    <source>
        <dbReference type="ARBA" id="ARBA00010208"/>
    </source>
</evidence>
<dbReference type="InterPro" id="IPR019808">
    <property type="entry name" value="Histidine_triad_CS"/>
</dbReference>
<accession>A0A1E4TRQ3</accession>
<dbReference type="GO" id="GO:0140932">
    <property type="term" value="F:5'-(N(7)-methyl 5'-triphosphoguanosine)-[mRNA] diphosphatase activity"/>
    <property type="evidence" value="ECO:0007669"/>
    <property type="project" value="EnsemblFungi"/>
</dbReference>
<dbReference type="Pfam" id="PF11969">
    <property type="entry name" value="DcpS_C"/>
    <property type="match status" value="1"/>
</dbReference>
<dbReference type="PIRSF" id="PIRSF028973">
    <property type="entry name" value="Scavenger_mRNA_decap_enz"/>
    <property type="match status" value="1"/>
</dbReference>
<evidence type="ECO:0008006" key="9">
    <source>
        <dbReference type="Google" id="ProtNLM"/>
    </source>
</evidence>
<comment type="similarity">
    <text evidence="2">Belongs to the HIT family.</text>
</comment>
<dbReference type="InterPro" id="IPR036265">
    <property type="entry name" value="HIT-like_sf"/>
</dbReference>
<dbReference type="InterPro" id="IPR011145">
    <property type="entry name" value="Scavenger_mRNA_decap_enz_N"/>
</dbReference>
<dbReference type="AlphaFoldDB" id="A0A1E4TRQ3"/>
<sequence length="306" mass="36022">MPVEFKELVRSFNYKRILKSDPQLKILVILGTINDKNAIISLEKTHFQFTEDELSLTLIKDLILDISQIEENDIYYWGVDLLKQDLTRFPSSKINLIYPATDVHIKKYDQQEFHMITETPQMYTEIVEPYINKMKGDRIKWVKNILFDNKEAEKIIYRDDDLEKGFVILPDMKWDAKTLDSLYLVCIVMRQDISSLRDLNESHIPWLQSLLQKLRSEIPKHYVGIKPDNLRIFIHYQPSYYHFHIHIVNVKHPGLGDGISVGKAILLEEIIENLKYLGKNGYKNRNITYAIGENHDLWEMGLKDAN</sequence>
<dbReference type="Pfam" id="PF05652">
    <property type="entry name" value="DcpS"/>
    <property type="match status" value="1"/>
</dbReference>
<feature type="binding site" evidence="6">
    <location>
        <position position="151"/>
    </location>
    <ligand>
        <name>substrate</name>
    </ligand>
</feature>
<dbReference type="EMBL" id="KV454016">
    <property type="protein sequence ID" value="ODV94412.1"/>
    <property type="molecule type" value="Genomic_DNA"/>
</dbReference>
<dbReference type="PROSITE" id="PS00892">
    <property type="entry name" value="HIT_1"/>
    <property type="match status" value="1"/>
</dbReference>
<keyword evidence="8" id="KW-1185">Reference proteome</keyword>
<comment type="subcellular location">
    <subcellularLocation>
        <location evidence="1">Cytoplasm</location>
    </subcellularLocation>
</comment>
<dbReference type="Proteomes" id="UP000094236">
    <property type="component" value="Unassembled WGS sequence"/>
</dbReference>
<dbReference type="SUPFAM" id="SSF54197">
    <property type="entry name" value="HIT-like"/>
    <property type="match status" value="1"/>
</dbReference>
<evidence type="ECO:0000256" key="4">
    <source>
        <dbReference type="ARBA" id="ARBA00022553"/>
    </source>
</evidence>
<proteinExistence type="inferred from homology"/>
<evidence type="ECO:0000256" key="5">
    <source>
        <dbReference type="PIRSR" id="PIRSR028973-1"/>
    </source>
</evidence>
<dbReference type="GO" id="GO:0000932">
    <property type="term" value="C:P-body"/>
    <property type="evidence" value="ECO:0007669"/>
    <property type="project" value="TreeGrafter"/>
</dbReference>
<evidence type="ECO:0000313" key="7">
    <source>
        <dbReference type="EMBL" id="ODV94412.1"/>
    </source>
</evidence>
<dbReference type="FunFam" id="3.30.428.10:FF:000015">
    <property type="entry name" value="m7GpppX diphosphatase"/>
    <property type="match status" value="1"/>
</dbReference>
<feature type="binding site" evidence="6">
    <location>
        <position position="141"/>
    </location>
    <ligand>
        <name>substrate</name>
    </ligand>
</feature>
<name>A0A1E4TRQ3_PACTA</name>
<feature type="binding site" evidence="6">
    <location>
        <position position="171"/>
    </location>
    <ligand>
        <name>substrate</name>
    </ligand>
</feature>
<dbReference type="SUPFAM" id="SSF102860">
    <property type="entry name" value="mRNA decapping enzyme DcpS N-terminal domain"/>
    <property type="match status" value="1"/>
</dbReference>